<comment type="subcellular location">
    <subcellularLocation>
        <location evidence="2">Membrane</location>
        <topology evidence="2">Single-pass type I membrane protein</topology>
    </subcellularLocation>
</comment>
<dbReference type="PANTHER" id="PTHR16675">
    <property type="entry name" value="MHC CLASS I-RELATED"/>
    <property type="match status" value="1"/>
</dbReference>
<protein>
    <submittedName>
        <fullName evidence="12">HLA class I histocompatibility antigen, alpha chain G isoform X1</fullName>
    </submittedName>
</protein>
<accession>A0ABM3X9B8</accession>
<dbReference type="InterPro" id="IPR003597">
    <property type="entry name" value="Ig_C1-set"/>
</dbReference>
<dbReference type="InterPro" id="IPR011162">
    <property type="entry name" value="MHC_I/II-like_Ag-recog"/>
</dbReference>
<feature type="domain" description="Ig-like" evidence="10">
    <location>
        <begin position="247"/>
        <end position="325"/>
    </location>
</feature>
<dbReference type="InterPro" id="IPR011161">
    <property type="entry name" value="MHC_I-like_Ag-recog"/>
</dbReference>
<dbReference type="CDD" id="cd07698">
    <property type="entry name" value="IgC1_MHC_I_alpha3"/>
    <property type="match status" value="1"/>
</dbReference>
<keyword evidence="7" id="KW-0325">Glycoprotein</keyword>
<keyword evidence="5" id="KW-0391">Immunity</keyword>
<dbReference type="Gene3D" id="2.60.40.10">
    <property type="entry name" value="Immunoglobulins"/>
    <property type="match status" value="1"/>
</dbReference>
<dbReference type="SMART" id="SM00407">
    <property type="entry name" value="IGc1"/>
    <property type="match status" value="1"/>
</dbReference>
<dbReference type="InterPro" id="IPR003006">
    <property type="entry name" value="Ig/MHC_CS"/>
</dbReference>
<dbReference type="InterPro" id="IPR013783">
    <property type="entry name" value="Ig-like_fold"/>
</dbReference>
<dbReference type="GeneID" id="103126273"/>
<dbReference type="SUPFAM" id="SSF54452">
    <property type="entry name" value="MHC antigen-recognition domain"/>
    <property type="match status" value="1"/>
</dbReference>
<keyword evidence="4" id="KW-0490">MHC I</keyword>
<evidence type="ECO:0000313" key="12">
    <source>
        <dbReference type="RefSeq" id="XP_060045422.1"/>
    </source>
</evidence>
<keyword evidence="6 9" id="KW-0472">Membrane</keyword>
<evidence type="ECO:0000256" key="6">
    <source>
        <dbReference type="ARBA" id="ARBA00023136"/>
    </source>
</evidence>
<dbReference type="InterPro" id="IPR050208">
    <property type="entry name" value="MHC_class-I_related"/>
</dbReference>
<dbReference type="PANTHER" id="PTHR16675:SF251">
    <property type="entry name" value="HLA CLASS I HISTOCOMPATIBILITY ANTIGEN, C ALPHA CHAIN"/>
    <property type="match status" value="1"/>
</dbReference>
<dbReference type="SUPFAM" id="SSF48726">
    <property type="entry name" value="Immunoglobulin"/>
    <property type="match status" value="1"/>
</dbReference>
<dbReference type="Pfam" id="PF00129">
    <property type="entry name" value="MHC_I"/>
    <property type="match status" value="1"/>
</dbReference>
<evidence type="ECO:0000256" key="7">
    <source>
        <dbReference type="ARBA" id="ARBA00023180"/>
    </source>
</evidence>
<dbReference type="InterPro" id="IPR007110">
    <property type="entry name" value="Ig-like_dom"/>
</dbReference>
<proteinExistence type="inferred from homology"/>
<dbReference type="InterPro" id="IPR001039">
    <property type="entry name" value="MHC_I_a_a1/a2"/>
</dbReference>
<dbReference type="Pfam" id="PF07654">
    <property type="entry name" value="C1-set"/>
    <property type="match status" value="1"/>
</dbReference>
<keyword evidence="9" id="KW-1133">Transmembrane helix</keyword>
<dbReference type="PRINTS" id="PR01638">
    <property type="entry name" value="MHCCLASSI"/>
</dbReference>
<dbReference type="Proteomes" id="UP001652624">
    <property type="component" value="Chromosome 4"/>
</dbReference>
<dbReference type="PROSITE" id="PS00290">
    <property type="entry name" value="IG_MHC"/>
    <property type="match status" value="1"/>
</dbReference>
<evidence type="ECO:0000313" key="11">
    <source>
        <dbReference type="Proteomes" id="UP001652624"/>
    </source>
</evidence>
<comment type="function">
    <text evidence="1">Involved in the presentation of foreign antigens to the immune system.</text>
</comment>
<evidence type="ECO:0000256" key="1">
    <source>
        <dbReference type="ARBA" id="ARBA00002297"/>
    </source>
</evidence>
<evidence type="ECO:0000256" key="8">
    <source>
        <dbReference type="RuleBase" id="RU004439"/>
    </source>
</evidence>
<dbReference type="Gene3D" id="3.30.500.10">
    <property type="entry name" value="MHC class I-like antigen recognition-like"/>
    <property type="match status" value="1"/>
</dbReference>
<keyword evidence="9" id="KW-0812">Transmembrane</keyword>
<evidence type="ECO:0000256" key="3">
    <source>
        <dbReference type="ARBA" id="ARBA00006909"/>
    </source>
</evidence>
<evidence type="ECO:0000259" key="10">
    <source>
        <dbReference type="PROSITE" id="PS50835"/>
    </source>
</evidence>
<organism evidence="11 12">
    <name type="scientific">Erinaceus europaeus</name>
    <name type="common">Western European hedgehog</name>
    <dbReference type="NCBI Taxonomy" id="9365"/>
    <lineage>
        <taxon>Eukaryota</taxon>
        <taxon>Metazoa</taxon>
        <taxon>Chordata</taxon>
        <taxon>Craniata</taxon>
        <taxon>Vertebrata</taxon>
        <taxon>Euteleostomi</taxon>
        <taxon>Mammalia</taxon>
        <taxon>Eutheria</taxon>
        <taxon>Laurasiatheria</taxon>
        <taxon>Eulipotyphla</taxon>
        <taxon>Erinaceidae</taxon>
        <taxon>Erinaceinae</taxon>
        <taxon>Erinaceus</taxon>
    </lineage>
</organism>
<dbReference type="RefSeq" id="XP_060045422.1">
    <property type="nucleotide sequence ID" value="XM_060189439.1"/>
</dbReference>
<feature type="transmembrane region" description="Helical" evidence="9">
    <location>
        <begin position="347"/>
        <end position="365"/>
    </location>
</feature>
<evidence type="ECO:0000256" key="4">
    <source>
        <dbReference type="ARBA" id="ARBA00022451"/>
    </source>
</evidence>
<sequence length="372" mass="42389">MAGLDSGFPQIWRIWILAPRTLFLLVSGALTLIETWPGRINLDPAICNRTKIGMGLSSSLLPGHHSLRYFKTTLSGPQSRETHFIAVGYIDDTRFELFNNEAPIPRAEALTSWMEKLDPWILDGETWWFKYLAQVSRDRLNTFRAYHNQSRTGSHNYQWMCGCDVGLDGRFLHGYDDHAYDGEDYISLNEDLHTWTAANKVAEITKRDWEAAGLAEHVRNHLQSGCVRSLLRFLKYGKESLDHADPPKTHVTRHSISDQEATLKCWAQGFYPAEITLTWHRDEEDLTQDTELVETRPGGDGTFQKWAAVVAPSGEEHRYTCHVRHMGLPEPLILRWEPPESSTPSTGFFVGLLLLGVVVIGALIWRKKGFRC</sequence>
<gene>
    <name evidence="12" type="primary">LOC103126273</name>
</gene>
<comment type="similarity">
    <text evidence="3 8">Belongs to the MHC class I family.</text>
</comment>
<keyword evidence="11" id="KW-1185">Reference proteome</keyword>
<evidence type="ECO:0000256" key="9">
    <source>
        <dbReference type="SAM" id="Phobius"/>
    </source>
</evidence>
<dbReference type="InterPro" id="IPR036179">
    <property type="entry name" value="Ig-like_dom_sf"/>
</dbReference>
<reference evidence="12" key="1">
    <citation type="submission" date="2025-08" db="UniProtKB">
        <authorList>
            <consortium name="RefSeq"/>
        </authorList>
    </citation>
    <scope>IDENTIFICATION</scope>
</reference>
<evidence type="ECO:0000256" key="2">
    <source>
        <dbReference type="ARBA" id="ARBA00004479"/>
    </source>
</evidence>
<dbReference type="InterPro" id="IPR037055">
    <property type="entry name" value="MHC_I-like_Ag-recog_sf"/>
</dbReference>
<dbReference type="PROSITE" id="PS50835">
    <property type="entry name" value="IG_LIKE"/>
    <property type="match status" value="1"/>
</dbReference>
<name>A0ABM3X9B8_ERIEU</name>
<evidence type="ECO:0000256" key="5">
    <source>
        <dbReference type="ARBA" id="ARBA00022859"/>
    </source>
</evidence>